<keyword evidence="10" id="KW-1185">Reference proteome</keyword>
<keyword evidence="2" id="KW-1003">Cell membrane</keyword>
<proteinExistence type="predicted"/>
<dbReference type="PANTHER" id="PTHR32309:SF13">
    <property type="entry name" value="FERRIC ENTEROBACTIN TRANSPORT PROTEIN FEPE"/>
    <property type="match status" value="1"/>
</dbReference>
<feature type="transmembrane region" description="Helical" evidence="6">
    <location>
        <begin position="363"/>
        <end position="383"/>
    </location>
</feature>
<dbReference type="InterPro" id="IPR032807">
    <property type="entry name" value="GNVR"/>
</dbReference>
<evidence type="ECO:0000313" key="9">
    <source>
        <dbReference type="EMBL" id="OMH40707.1"/>
    </source>
</evidence>
<dbReference type="STRING" id="1914305.BLW93_03790"/>
<dbReference type="GO" id="GO:0004713">
    <property type="term" value="F:protein tyrosine kinase activity"/>
    <property type="evidence" value="ECO:0007669"/>
    <property type="project" value="TreeGrafter"/>
</dbReference>
<dbReference type="AlphaFoldDB" id="A0A1R1MLP4"/>
<comment type="subcellular location">
    <subcellularLocation>
        <location evidence="1">Cell membrane</location>
        <topology evidence="1">Multi-pass membrane protein</topology>
    </subcellularLocation>
</comment>
<evidence type="ECO:0000313" key="10">
    <source>
        <dbReference type="Proteomes" id="UP000187408"/>
    </source>
</evidence>
<feature type="domain" description="Tyrosine-protein kinase G-rich" evidence="8">
    <location>
        <begin position="307"/>
        <end position="385"/>
    </location>
</feature>
<feature type="domain" description="Polysaccharide chain length determinant N-terminal" evidence="7">
    <location>
        <begin position="19"/>
        <end position="114"/>
    </location>
</feature>
<dbReference type="RefSeq" id="WP_076712785.1">
    <property type="nucleotide sequence ID" value="NZ_MOEN01000010.1"/>
</dbReference>
<dbReference type="Pfam" id="PF02706">
    <property type="entry name" value="Wzz"/>
    <property type="match status" value="1"/>
</dbReference>
<keyword evidence="5 6" id="KW-0472">Membrane</keyword>
<evidence type="ECO:0000256" key="2">
    <source>
        <dbReference type="ARBA" id="ARBA00022475"/>
    </source>
</evidence>
<name>A0A1R1MLP4_9BACT</name>
<accession>A0A1R1MLP4</accession>
<dbReference type="OrthoDB" id="13093at2"/>
<dbReference type="InterPro" id="IPR050445">
    <property type="entry name" value="Bact_polysacc_biosynth/exp"/>
</dbReference>
<dbReference type="EMBL" id="MOEN01000010">
    <property type="protein sequence ID" value="OMH40707.1"/>
    <property type="molecule type" value="Genomic_DNA"/>
</dbReference>
<evidence type="ECO:0000256" key="1">
    <source>
        <dbReference type="ARBA" id="ARBA00004651"/>
    </source>
</evidence>
<protein>
    <recommendedName>
        <fullName evidence="11">Lipopolysaccharide biosynthesis protein</fullName>
    </recommendedName>
</protein>
<gene>
    <name evidence="9" type="ORF">BLW93_03790</name>
</gene>
<dbReference type="GO" id="GO:0005886">
    <property type="term" value="C:plasma membrane"/>
    <property type="evidence" value="ECO:0007669"/>
    <property type="project" value="UniProtKB-SubCell"/>
</dbReference>
<comment type="caution">
    <text evidence="9">The sequence shown here is derived from an EMBL/GenBank/DDBJ whole genome shotgun (WGS) entry which is preliminary data.</text>
</comment>
<evidence type="ECO:0000256" key="5">
    <source>
        <dbReference type="ARBA" id="ARBA00023136"/>
    </source>
</evidence>
<evidence type="ECO:0008006" key="11">
    <source>
        <dbReference type="Google" id="ProtNLM"/>
    </source>
</evidence>
<keyword evidence="3 6" id="KW-0812">Transmembrane</keyword>
<evidence type="ECO:0000256" key="6">
    <source>
        <dbReference type="SAM" id="Phobius"/>
    </source>
</evidence>
<dbReference type="Proteomes" id="UP000187408">
    <property type="component" value="Unassembled WGS sequence"/>
</dbReference>
<reference evidence="9 10" key="1">
    <citation type="submission" date="2016-10" db="EMBL/GenBank/DDBJ databases">
        <title>Genome sequence of a sulfur-reducing bacterium Desulfurobacterium indicum K6013.</title>
        <authorList>
            <person name="Cao J."/>
            <person name="Shao Z."/>
            <person name="Alain K."/>
            <person name="Jebbar M."/>
        </authorList>
    </citation>
    <scope>NUCLEOTIDE SEQUENCE [LARGE SCALE GENOMIC DNA]</scope>
    <source>
        <strain evidence="9 10">K6013</strain>
    </source>
</reference>
<evidence type="ECO:0000256" key="3">
    <source>
        <dbReference type="ARBA" id="ARBA00022692"/>
    </source>
</evidence>
<evidence type="ECO:0000256" key="4">
    <source>
        <dbReference type="ARBA" id="ARBA00022989"/>
    </source>
</evidence>
<feature type="transmembrane region" description="Helical" evidence="6">
    <location>
        <begin position="36"/>
        <end position="56"/>
    </location>
</feature>
<dbReference type="InterPro" id="IPR003856">
    <property type="entry name" value="LPS_length_determ_N"/>
</dbReference>
<evidence type="ECO:0000259" key="8">
    <source>
        <dbReference type="Pfam" id="PF13807"/>
    </source>
</evidence>
<evidence type="ECO:0000259" key="7">
    <source>
        <dbReference type="Pfam" id="PF02706"/>
    </source>
</evidence>
<dbReference type="Pfam" id="PF13807">
    <property type="entry name" value="GNVR"/>
    <property type="match status" value="1"/>
</dbReference>
<dbReference type="PANTHER" id="PTHR32309">
    <property type="entry name" value="TYROSINE-PROTEIN KINASE"/>
    <property type="match status" value="1"/>
</dbReference>
<organism evidence="9 10">
    <name type="scientific">Desulfurobacterium indicum</name>
    <dbReference type="NCBI Taxonomy" id="1914305"/>
    <lineage>
        <taxon>Bacteria</taxon>
        <taxon>Pseudomonadati</taxon>
        <taxon>Aquificota</taxon>
        <taxon>Aquificia</taxon>
        <taxon>Desulfurobacteriales</taxon>
        <taxon>Desulfurobacteriaceae</taxon>
        <taxon>Desulfurobacterium</taxon>
    </lineage>
</organism>
<keyword evidence="4 6" id="KW-1133">Transmembrane helix</keyword>
<sequence length="400" mass="45961">MEKEPREQFQPQPYYIEDDEIDLYELYLTLKRRKKIVWGITGLFTLIALILCFVLPKTYRTEVTLMPLGGESKSSFGALLSSLPISLPGVTQSGITVESILKSRILKEQIIKDLNLLPLLFPDKWNNETKTWEVDEDEKPPTLIDGAKALDNLISVSTDKTTGVITVNVEFKKDPEITYKIAEDLLNATNKILEEKTFTVSKKYREYLGKQLEEVKKRLEKLQMIYSKFTQGKIKEIPMLSFDNNTINTGKKEGKLIAEREKIKAILEREGLSPQDKKKLQDKLNEIKKKIKKLKPTSTFVSVPNYQFNLMRLKTELAITQGLYESLVKEYELAKAQEMKDQIAFQVIDPPYIPEKPYKPKKALLIAVGTISGLFIGIFAAFFKEWLDNVKERHKSEENG</sequence>